<keyword evidence="2 7" id="KW-0479">Metal-binding</keyword>
<dbReference type="InParanoid" id="E1ZHL5"/>
<sequence>MGPAGRTLLAWDFDWSLIEENSDTWVIGQLGADEIYRKGREAGMPWTQLMDHTLREAAALLGRTREDVEAALQATPLHPELADLLRAAAAVEGGEAVDIVVLSDANTVYIDTILAHHGLRQLVAEVHTNPAEWRGGVLRVGPYHSKPHSCSRRCPANLCKGKVLLELLERRRAAGRQYSRVLYVGDGRGDFCPAVLLLHGGGTAAGGGDAAAADGGGGGSQSPCGGSGNRVYARQEYPDGLPCSLSVMLRNEAHGDGGSPASASVAAVAGRQAGAEAEARVVPWRRPQELAQLLRRELHLAA</sequence>
<dbReference type="GeneID" id="17354021"/>
<evidence type="ECO:0000256" key="4">
    <source>
        <dbReference type="ARBA" id="ARBA00022842"/>
    </source>
</evidence>
<dbReference type="GO" id="GO:0016791">
    <property type="term" value="F:phosphatase activity"/>
    <property type="evidence" value="ECO:0007669"/>
    <property type="project" value="InterPro"/>
</dbReference>
<dbReference type="STRING" id="554065.E1ZHL5"/>
<dbReference type="GO" id="GO:0046872">
    <property type="term" value="F:metal ion binding"/>
    <property type="evidence" value="ECO:0007669"/>
    <property type="project" value="UniProtKB-KW"/>
</dbReference>
<proteinExistence type="predicted"/>
<feature type="binding site" evidence="6">
    <location>
        <position position="104"/>
    </location>
    <ligand>
        <name>substrate</name>
    </ligand>
</feature>
<comment type="cofactor">
    <cofactor evidence="1 7">
        <name>Mg(2+)</name>
        <dbReference type="ChEBI" id="CHEBI:18420"/>
    </cofactor>
</comment>
<accession>E1ZHL5</accession>
<dbReference type="InterPro" id="IPR036412">
    <property type="entry name" value="HAD-like_sf"/>
</dbReference>
<reference evidence="9 10" key="1">
    <citation type="journal article" date="2010" name="Plant Cell">
        <title>The Chlorella variabilis NC64A genome reveals adaptation to photosymbiosis, coevolution with viruses, and cryptic sex.</title>
        <authorList>
            <person name="Blanc G."/>
            <person name="Duncan G."/>
            <person name="Agarkova I."/>
            <person name="Borodovsky M."/>
            <person name="Gurnon J."/>
            <person name="Kuo A."/>
            <person name="Lindquist E."/>
            <person name="Lucas S."/>
            <person name="Pangilinan J."/>
            <person name="Polle J."/>
            <person name="Salamov A."/>
            <person name="Terry A."/>
            <person name="Yamada T."/>
            <person name="Dunigan D.D."/>
            <person name="Grigoriev I.V."/>
            <person name="Claverie J.M."/>
            <person name="Van Etten J.L."/>
        </authorList>
    </citation>
    <scope>NUCLEOTIDE SEQUENCE [LARGE SCALE GENOMIC DNA]</scope>
    <source>
        <strain evidence="9 10">NC64A</strain>
    </source>
</reference>
<dbReference type="KEGG" id="cvr:CHLNCDRAFT_135155"/>
<dbReference type="InterPro" id="IPR016965">
    <property type="entry name" value="Pase_PHOSPHO-typ"/>
</dbReference>
<dbReference type="AlphaFoldDB" id="E1ZHL5"/>
<dbReference type="OMA" id="GCTICPP"/>
<evidence type="ECO:0000256" key="6">
    <source>
        <dbReference type="PIRSR" id="PIRSR031051-2"/>
    </source>
</evidence>
<dbReference type="Gene3D" id="3.40.50.1000">
    <property type="entry name" value="HAD superfamily/HAD-like"/>
    <property type="match status" value="1"/>
</dbReference>
<feature type="binding site" evidence="7">
    <location>
        <position position="12"/>
    </location>
    <ligand>
        <name>Mg(2+)</name>
        <dbReference type="ChEBI" id="CHEBI:18420"/>
    </ligand>
</feature>
<dbReference type="PANTHER" id="PTHR20889:SF12">
    <property type="entry name" value="LP01149P"/>
    <property type="match status" value="1"/>
</dbReference>
<dbReference type="FunCoup" id="E1ZHL5">
    <property type="interactions" value="852"/>
</dbReference>
<feature type="compositionally biased region" description="Gly residues" evidence="8">
    <location>
        <begin position="207"/>
        <end position="228"/>
    </location>
</feature>
<protein>
    <submittedName>
        <fullName evidence="9">Uncharacterized protein</fullName>
    </submittedName>
</protein>
<name>E1ZHL5_CHLVA</name>
<feature type="binding site" evidence="6">
    <location>
        <position position="23"/>
    </location>
    <ligand>
        <name>substrate</name>
    </ligand>
</feature>
<dbReference type="PANTHER" id="PTHR20889">
    <property type="entry name" value="PHOSPHATASE, ORPHAN 1, 2"/>
    <property type="match status" value="1"/>
</dbReference>
<dbReference type="OrthoDB" id="10267182at2759"/>
<dbReference type="Proteomes" id="UP000008141">
    <property type="component" value="Unassembled WGS sequence"/>
</dbReference>
<keyword evidence="3" id="KW-0378">Hydrolase</keyword>
<dbReference type="eggNOG" id="KOG3120">
    <property type="taxonomic scope" value="Eukaryota"/>
</dbReference>
<dbReference type="EMBL" id="GL433847">
    <property type="protein sequence ID" value="EFN54486.1"/>
    <property type="molecule type" value="Genomic_DNA"/>
</dbReference>
<evidence type="ECO:0000256" key="7">
    <source>
        <dbReference type="PIRSR" id="PIRSR031051-3"/>
    </source>
</evidence>
<dbReference type="RefSeq" id="XP_005846588.1">
    <property type="nucleotide sequence ID" value="XM_005846526.1"/>
</dbReference>
<feature type="active site" description="Proton donor" evidence="5">
    <location>
        <position position="14"/>
    </location>
</feature>
<organism evidence="10">
    <name type="scientific">Chlorella variabilis</name>
    <name type="common">Green alga</name>
    <dbReference type="NCBI Taxonomy" id="554065"/>
    <lineage>
        <taxon>Eukaryota</taxon>
        <taxon>Viridiplantae</taxon>
        <taxon>Chlorophyta</taxon>
        <taxon>core chlorophytes</taxon>
        <taxon>Trebouxiophyceae</taxon>
        <taxon>Chlorellales</taxon>
        <taxon>Chlorellaceae</taxon>
        <taxon>Chlorella clade</taxon>
        <taxon>Chlorella</taxon>
    </lineage>
</organism>
<feature type="active site" description="Nucleophile" evidence="5">
    <location>
        <position position="12"/>
    </location>
</feature>
<evidence type="ECO:0000256" key="3">
    <source>
        <dbReference type="ARBA" id="ARBA00022801"/>
    </source>
</evidence>
<dbReference type="InterPro" id="IPR006384">
    <property type="entry name" value="HAD_hydro_PyrdxlP_Pase-like"/>
</dbReference>
<gene>
    <name evidence="9" type="ORF">CHLNCDRAFT_135155</name>
</gene>
<evidence type="ECO:0000256" key="1">
    <source>
        <dbReference type="ARBA" id="ARBA00001946"/>
    </source>
</evidence>
<feature type="binding site" evidence="7">
    <location>
        <position position="186"/>
    </location>
    <ligand>
        <name>Mg(2+)</name>
        <dbReference type="ChEBI" id="CHEBI:18420"/>
    </ligand>
</feature>
<keyword evidence="10" id="KW-1185">Reference proteome</keyword>
<evidence type="ECO:0000256" key="8">
    <source>
        <dbReference type="SAM" id="MobiDB-lite"/>
    </source>
</evidence>
<evidence type="ECO:0000256" key="2">
    <source>
        <dbReference type="ARBA" id="ARBA00022723"/>
    </source>
</evidence>
<feature type="binding site" evidence="7">
    <location>
        <position position="14"/>
    </location>
    <ligand>
        <name>Mg(2+)</name>
        <dbReference type="ChEBI" id="CHEBI:18420"/>
    </ligand>
</feature>
<evidence type="ECO:0000313" key="10">
    <source>
        <dbReference type="Proteomes" id="UP000008141"/>
    </source>
</evidence>
<evidence type="ECO:0000256" key="5">
    <source>
        <dbReference type="PIRSR" id="PIRSR031051-1"/>
    </source>
</evidence>
<evidence type="ECO:0000313" key="9">
    <source>
        <dbReference type="EMBL" id="EFN54486.1"/>
    </source>
</evidence>
<dbReference type="SUPFAM" id="SSF56784">
    <property type="entry name" value="HAD-like"/>
    <property type="match status" value="1"/>
</dbReference>
<dbReference type="NCBIfam" id="TIGR01488">
    <property type="entry name" value="HAD-SF-IB"/>
    <property type="match status" value="1"/>
</dbReference>
<dbReference type="NCBIfam" id="TIGR01489">
    <property type="entry name" value="DKMTPPase-SF"/>
    <property type="match status" value="1"/>
</dbReference>
<dbReference type="Pfam" id="PF06888">
    <property type="entry name" value="Put_Phosphatase"/>
    <property type="match status" value="1"/>
</dbReference>
<keyword evidence="4 7" id="KW-0460">Magnesium</keyword>
<feature type="region of interest" description="Disordered" evidence="8">
    <location>
        <begin position="207"/>
        <end position="231"/>
    </location>
</feature>
<dbReference type="InterPro" id="IPR023214">
    <property type="entry name" value="HAD_sf"/>
</dbReference>